<organism evidence="2 3">
    <name type="scientific">Chryseobacterium indologenes</name>
    <name type="common">Flavobacterium indologenes</name>
    <dbReference type="NCBI Taxonomy" id="253"/>
    <lineage>
        <taxon>Bacteria</taxon>
        <taxon>Pseudomonadati</taxon>
        <taxon>Bacteroidota</taxon>
        <taxon>Flavobacteriia</taxon>
        <taxon>Flavobacteriales</taxon>
        <taxon>Weeksellaceae</taxon>
        <taxon>Chryseobacterium group</taxon>
        <taxon>Chryseobacterium</taxon>
    </lineage>
</organism>
<dbReference type="RefSeq" id="WP_062703681.1">
    <property type="nucleotide sequence ID" value="NZ_LJOD01000056.1"/>
</dbReference>
<dbReference type="EMBL" id="LJOD01000056">
    <property type="protein sequence ID" value="KPE48933.1"/>
    <property type="molecule type" value="Genomic_DNA"/>
</dbReference>
<name>A0A0N0ITP3_CHRID</name>
<comment type="caution">
    <text evidence="2">The sequence shown here is derived from an EMBL/GenBank/DDBJ whole genome shotgun (WGS) entry which is preliminary data.</text>
</comment>
<reference evidence="2 3" key="1">
    <citation type="journal article" date="2015" name="Genom Data">
        <title>Draft genome sequence of a multidrug-resistant Chryseobacterium indologenes isolate from Malaysia.</title>
        <authorList>
            <person name="Yu C.Y."/>
            <person name="Ang G.Y."/>
            <person name="Cheng H.J."/>
            <person name="Cheong Y.M."/>
            <person name="Yin W.F."/>
            <person name="Chan K.G."/>
        </authorList>
    </citation>
    <scope>NUCLEOTIDE SEQUENCE [LARGE SCALE GENOMIC DNA]</scope>
    <source>
        <strain evidence="2 3">CI_885</strain>
    </source>
</reference>
<gene>
    <name evidence="2" type="ORF">AOB46_22730</name>
</gene>
<feature type="chain" id="PRO_5005851794" evidence="1">
    <location>
        <begin position="19"/>
        <end position="185"/>
    </location>
</feature>
<evidence type="ECO:0000313" key="2">
    <source>
        <dbReference type="EMBL" id="KPE48933.1"/>
    </source>
</evidence>
<proteinExistence type="predicted"/>
<dbReference type="PATRIC" id="fig|253.9.peg.3867"/>
<evidence type="ECO:0000313" key="3">
    <source>
        <dbReference type="Proteomes" id="UP000037953"/>
    </source>
</evidence>
<dbReference type="Proteomes" id="UP000037953">
    <property type="component" value="Unassembled WGS sequence"/>
</dbReference>
<accession>A0A0N0ITP3</accession>
<dbReference type="AlphaFoldDB" id="A0A0N0ITP3"/>
<evidence type="ECO:0000256" key="1">
    <source>
        <dbReference type="SAM" id="SignalP"/>
    </source>
</evidence>
<dbReference type="OrthoDB" id="1251584at2"/>
<keyword evidence="1" id="KW-0732">Signal</keyword>
<sequence length="185" mass="20046">MKKVVAILSLAACSLGYAQKGPLILNNYSVYEFRGVIFASNEFGTNCYPYITSQGPDEIIIPADSHMGNGKALIYDNYRDQFTNSLYPTGIWRVTLSNTSSTQSPWNAPSLLPTGVISANTRWSGTKFGMFHPGTNDGVWGFGGPLVLPNSCYDAPSNITTPDGNSAEIFTVTSGTNTTTYIQLY</sequence>
<protein>
    <submittedName>
        <fullName evidence="2">Uncharacterized protein</fullName>
    </submittedName>
</protein>
<feature type="signal peptide" evidence="1">
    <location>
        <begin position="1"/>
        <end position="18"/>
    </location>
</feature>
<reference evidence="3" key="2">
    <citation type="submission" date="2015-09" db="EMBL/GenBank/DDBJ databases">
        <title>Draft genome sequence of a multidrug-resistant Chryseobacterium indologenes isolate from Malaysia.</title>
        <authorList>
            <person name="Yu C.Y."/>
            <person name="Ang G.Y."/>
            <person name="Chan K.-G."/>
        </authorList>
    </citation>
    <scope>NUCLEOTIDE SEQUENCE [LARGE SCALE GENOMIC DNA]</scope>
    <source>
        <strain evidence="3">CI_885</strain>
    </source>
</reference>